<dbReference type="Proteomes" id="UP000236333">
    <property type="component" value="Unassembled WGS sequence"/>
</dbReference>
<gene>
    <name evidence="2" type="ORF">TSOC_008121</name>
</gene>
<accession>A0A2J7ZZD7</accession>
<evidence type="ECO:0000313" key="3">
    <source>
        <dbReference type="Proteomes" id="UP000236333"/>
    </source>
</evidence>
<dbReference type="AlphaFoldDB" id="A0A2J7ZZD7"/>
<organism evidence="2 3">
    <name type="scientific">Tetrabaena socialis</name>
    <dbReference type="NCBI Taxonomy" id="47790"/>
    <lineage>
        <taxon>Eukaryota</taxon>
        <taxon>Viridiplantae</taxon>
        <taxon>Chlorophyta</taxon>
        <taxon>core chlorophytes</taxon>
        <taxon>Chlorophyceae</taxon>
        <taxon>CS clade</taxon>
        <taxon>Chlamydomonadales</taxon>
        <taxon>Tetrabaenaceae</taxon>
        <taxon>Tetrabaena</taxon>
    </lineage>
</organism>
<name>A0A2J7ZZD7_9CHLO</name>
<dbReference type="EMBL" id="PGGS01000291">
    <property type="protein sequence ID" value="PNH05630.1"/>
    <property type="molecule type" value="Genomic_DNA"/>
</dbReference>
<keyword evidence="3" id="KW-1185">Reference proteome</keyword>
<feature type="region of interest" description="Disordered" evidence="1">
    <location>
        <begin position="219"/>
        <end position="251"/>
    </location>
</feature>
<feature type="compositionally biased region" description="Polar residues" evidence="1">
    <location>
        <begin position="220"/>
        <end position="230"/>
    </location>
</feature>
<comment type="caution">
    <text evidence="2">The sequence shown here is derived from an EMBL/GenBank/DDBJ whole genome shotgun (WGS) entry which is preliminary data.</text>
</comment>
<reference evidence="2 3" key="1">
    <citation type="journal article" date="2017" name="Mol. Biol. Evol.">
        <title>The 4-celled Tetrabaena socialis nuclear genome reveals the essential components for genetic control of cell number at the origin of multicellularity in the volvocine lineage.</title>
        <authorList>
            <person name="Featherston J."/>
            <person name="Arakaki Y."/>
            <person name="Hanschen E.R."/>
            <person name="Ferris P.J."/>
            <person name="Michod R.E."/>
            <person name="Olson B.J.S.C."/>
            <person name="Nozaki H."/>
            <person name="Durand P.M."/>
        </authorList>
    </citation>
    <scope>NUCLEOTIDE SEQUENCE [LARGE SCALE GENOMIC DNA]</scope>
    <source>
        <strain evidence="2 3">NIES-571</strain>
    </source>
</reference>
<proteinExistence type="predicted"/>
<feature type="region of interest" description="Disordered" evidence="1">
    <location>
        <begin position="79"/>
        <end position="106"/>
    </location>
</feature>
<sequence length="340" mass="35433">MAATCLASLRGSSPRPLSGSGCGLAPYGSACGLAPYGSTCGMAPYGSTCGVAPYSSTCGLVPCGSARGCSCGRRSGWAARASPLGRGPASEGGTRPGPADTDAGSLVHRNPQHQAVVASSQQQRQQHPGHLVFSRQQLQCPNEADAERLLRGCLAHSLLQRLGEVPAGAPPASLQHLGIALVRTTPPAPPEFAAIAAELERQPWALEQHLGPPAPYIGYLTSSDPARQGSTRPFRPPRPPSPPPHTHAHTPTPQLARRNLLWYQDRLAVLDVSPGTAARGLLWGETRELCTVYEEDLGRPLADLTLDLPAAPERLMVTPRAMGGGAGAGAGQQLDVRCTC</sequence>
<feature type="compositionally biased region" description="Pro residues" evidence="1">
    <location>
        <begin position="234"/>
        <end position="245"/>
    </location>
</feature>
<evidence type="ECO:0000313" key="2">
    <source>
        <dbReference type="EMBL" id="PNH05630.1"/>
    </source>
</evidence>
<protein>
    <submittedName>
        <fullName evidence="2">Uncharacterized protein</fullName>
    </submittedName>
</protein>
<evidence type="ECO:0000256" key="1">
    <source>
        <dbReference type="SAM" id="MobiDB-lite"/>
    </source>
</evidence>